<name>A0A6J5T996_9CAUD</name>
<sequence>MVVQSFIERFVNPINRSISMYKPRIPLNRLLGRMAEIEEFVDNYISDCHSKYSFGAEDMPRSIGFCMYHNLYKFCEKKKEEYRDE</sequence>
<accession>A0A6J5T996</accession>
<proteinExistence type="predicted"/>
<organism evidence="1">
    <name type="scientific">uncultured Caudovirales phage</name>
    <dbReference type="NCBI Taxonomy" id="2100421"/>
    <lineage>
        <taxon>Viruses</taxon>
        <taxon>Duplodnaviria</taxon>
        <taxon>Heunggongvirae</taxon>
        <taxon>Uroviricota</taxon>
        <taxon>Caudoviricetes</taxon>
        <taxon>Peduoviridae</taxon>
        <taxon>Maltschvirus</taxon>
        <taxon>Maltschvirus maltsch</taxon>
    </lineage>
</organism>
<evidence type="ECO:0000313" key="1">
    <source>
        <dbReference type="EMBL" id="CAB4241332.1"/>
    </source>
</evidence>
<protein>
    <submittedName>
        <fullName evidence="1">Uncharacterized protein</fullName>
    </submittedName>
</protein>
<gene>
    <name evidence="1" type="ORF">UFOVP67_51</name>
</gene>
<dbReference type="EMBL" id="LR797823">
    <property type="protein sequence ID" value="CAB4241332.1"/>
    <property type="molecule type" value="Genomic_DNA"/>
</dbReference>
<reference evidence="1" key="1">
    <citation type="submission" date="2020-05" db="EMBL/GenBank/DDBJ databases">
        <authorList>
            <person name="Chiriac C."/>
            <person name="Salcher M."/>
            <person name="Ghai R."/>
            <person name="Kavagutti S V."/>
        </authorList>
    </citation>
    <scope>NUCLEOTIDE SEQUENCE</scope>
</reference>